<dbReference type="Proteomes" id="UP000217696">
    <property type="component" value="Chromosome"/>
</dbReference>
<reference evidence="8 9" key="1">
    <citation type="submission" date="2015-12" db="EMBL/GenBank/DDBJ databases">
        <title>Genome sequence of Aneurinibacillus soli.</title>
        <authorList>
            <person name="Lee J.S."/>
            <person name="Lee K.C."/>
            <person name="Kim K.K."/>
            <person name="Lee B.W."/>
        </authorList>
    </citation>
    <scope>NUCLEOTIDE SEQUENCE [LARGE SCALE GENOMIC DNA]</scope>
    <source>
        <strain evidence="8 9">CB4</strain>
    </source>
</reference>
<dbReference type="Gene3D" id="3.30.565.10">
    <property type="entry name" value="Histidine kinase-like ATPase, C-terminal domain"/>
    <property type="match status" value="1"/>
</dbReference>
<dbReference type="InterPro" id="IPR036890">
    <property type="entry name" value="HATPase_C_sf"/>
</dbReference>
<sequence length="443" mass="50616">MRCILDFVIFIFYSVPEMLLIVLLSVFLAGRYEQQQAIKYFIAALFLACVFEGIQGLSLAESIRLIIQLLVFLLFMILFFRIPIIRILTGTVITLLLLQATEIITIKVFTTFAHKDLLDIKKDSLLWLFMIWPNLLILSLTFWLLYRKKFSIFKEDHPTARPQSYSIGSYLFFTFLYIFSIIGAEFLAKGSKQSGIQLAFLLGFEIFSILLVREIITSKARETELSIHKQYIADITSLFTTIRAQRHDFANHIQVLYIFAKQKNHERLLAYIEELVEQVKEINEVLVSDNPGLSALLQAKACQFKEKDIALNLQLFSSLTELDMRATEVNQIIGNLLDNAADAIELAGYPTQEIHLRTNRQESNTCIKVTNIRPVISADMQKKIFEYGFSTKPHHTGVGLAIVHSLVKKNGGTLSLISNEEHGTEFTITFPIKEGTKREQKTS</sequence>
<dbReference type="PANTHER" id="PTHR43065">
    <property type="entry name" value="SENSOR HISTIDINE KINASE"/>
    <property type="match status" value="1"/>
</dbReference>
<keyword evidence="5 8" id="KW-0418">Kinase</keyword>
<dbReference type="InterPro" id="IPR004358">
    <property type="entry name" value="Sig_transdc_His_kin-like_C"/>
</dbReference>
<organism evidence="8 9">
    <name type="scientific">Aneurinibacillus soli</name>
    <dbReference type="NCBI Taxonomy" id="1500254"/>
    <lineage>
        <taxon>Bacteria</taxon>
        <taxon>Bacillati</taxon>
        <taxon>Bacillota</taxon>
        <taxon>Bacilli</taxon>
        <taxon>Bacillales</taxon>
        <taxon>Paenibacillaceae</taxon>
        <taxon>Aneurinibacillus group</taxon>
        <taxon>Aneurinibacillus</taxon>
    </lineage>
</organism>
<protein>
    <recommendedName>
        <fullName evidence="2">histidine kinase</fullName>
        <ecNumber evidence="2">2.7.13.3</ecNumber>
    </recommendedName>
</protein>
<accession>A0A0U5B1B3</accession>
<dbReference type="AlphaFoldDB" id="A0A0U5B1B3"/>
<dbReference type="InterPro" id="IPR005467">
    <property type="entry name" value="His_kinase_dom"/>
</dbReference>
<gene>
    <name evidence="8" type="primary">dpiB</name>
    <name evidence="8" type="ORF">CB4_04002</name>
</gene>
<name>A0A0U5B1B3_9BACL</name>
<dbReference type="EC" id="2.7.13.3" evidence="2"/>
<dbReference type="InterPro" id="IPR039506">
    <property type="entry name" value="SPOB_a"/>
</dbReference>
<dbReference type="SUPFAM" id="SSF55874">
    <property type="entry name" value="ATPase domain of HSP90 chaperone/DNA topoisomerase II/histidine kinase"/>
    <property type="match status" value="1"/>
</dbReference>
<dbReference type="SMART" id="SM00387">
    <property type="entry name" value="HATPase_c"/>
    <property type="match status" value="1"/>
</dbReference>
<comment type="catalytic activity">
    <reaction evidence="1">
        <text>ATP + protein L-histidine = ADP + protein N-phospho-L-histidine.</text>
        <dbReference type="EC" id="2.7.13.3"/>
    </reaction>
</comment>
<evidence type="ECO:0000313" key="9">
    <source>
        <dbReference type="Proteomes" id="UP000217696"/>
    </source>
</evidence>
<evidence type="ECO:0000256" key="1">
    <source>
        <dbReference type="ARBA" id="ARBA00000085"/>
    </source>
</evidence>
<keyword evidence="4" id="KW-0547">Nucleotide-binding</keyword>
<evidence type="ECO:0000256" key="6">
    <source>
        <dbReference type="ARBA" id="ARBA00022840"/>
    </source>
</evidence>
<evidence type="ECO:0000256" key="4">
    <source>
        <dbReference type="ARBA" id="ARBA00022741"/>
    </source>
</evidence>
<evidence type="ECO:0000313" key="8">
    <source>
        <dbReference type="EMBL" id="BAU29765.1"/>
    </source>
</evidence>
<dbReference type="Pfam" id="PF14689">
    <property type="entry name" value="SPOB_a"/>
    <property type="match status" value="1"/>
</dbReference>
<dbReference type="GO" id="GO:0005524">
    <property type="term" value="F:ATP binding"/>
    <property type="evidence" value="ECO:0007669"/>
    <property type="project" value="UniProtKB-KW"/>
</dbReference>
<dbReference type="KEGG" id="asoc:CB4_04002"/>
<dbReference type="EMBL" id="AP017312">
    <property type="protein sequence ID" value="BAU29765.1"/>
    <property type="molecule type" value="Genomic_DNA"/>
</dbReference>
<proteinExistence type="predicted"/>
<dbReference type="GO" id="GO:0000160">
    <property type="term" value="P:phosphorelay signal transduction system"/>
    <property type="evidence" value="ECO:0007669"/>
    <property type="project" value="UniProtKB-KW"/>
</dbReference>
<dbReference type="PANTHER" id="PTHR43065:SF46">
    <property type="entry name" value="C4-DICARBOXYLATE TRANSPORT SENSOR PROTEIN DCTB"/>
    <property type="match status" value="1"/>
</dbReference>
<evidence type="ECO:0000256" key="2">
    <source>
        <dbReference type="ARBA" id="ARBA00012438"/>
    </source>
</evidence>
<keyword evidence="9" id="KW-1185">Reference proteome</keyword>
<dbReference type="PRINTS" id="PR00344">
    <property type="entry name" value="BCTRLSENSOR"/>
</dbReference>
<keyword evidence="6" id="KW-0067">ATP-binding</keyword>
<dbReference type="GO" id="GO:0004673">
    <property type="term" value="F:protein histidine kinase activity"/>
    <property type="evidence" value="ECO:0007669"/>
    <property type="project" value="UniProtKB-EC"/>
</dbReference>
<dbReference type="InterPro" id="IPR003594">
    <property type="entry name" value="HATPase_dom"/>
</dbReference>
<dbReference type="PROSITE" id="PS50109">
    <property type="entry name" value="HIS_KIN"/>
    <property type="match status" value="1"/>
</dbReference>
<evidence type="ECO:0000256" key="3">
    <source>
        <dbReference type="ARBA" id="ARBA00022679"/>
    </source>
</evidence>
<dbReference type="Gene3D" id="1.10.287.130">
    <property type="match status" value="1"/>
</dbReference>
<keyword evidence="3 8" id="KW-0808">Transferase</keyword>
<evidence type="ECO:0000256" key="5">
    <source>
        <dbReference type="ARBA" id="ARBA00022777"/>
    </source>
</evidence>
<keyword evidence="7" id="KW-0902">Two-component regulatory system</keyword>
<evidence type="ECO:0000256" key="7">
    <source>
        <dbReference type="ARBA" id="ARBA00023012"/>
    </source>
</evidence>
<dbReference type="Pfam" id="PF02518">
    <property type="entry name" value="HATPase_c"/>
    <property type="match status" value="1"/>
</dbReference>